<dbReference type="AlphaFoldDB" id="A0A3L6Q1I7"/>
<protein>
    <recommendedName>
        <fullName evidence="1">xyloglucan:xyloglucosyl transferase</fullName>
        <ecNumber evidence="1">2.4.1.207</ecNumber>
    </recommendedName>
</protein>
<dbReference type="Gene3D" id="2.60.120.200">
    <property type="match status" value="1"/>
</dbReference>
<dbReference type="GO" id="GO:0044042">
    <property type="term" value="P:glucan metabolic process"/>
    <property type="evidence" value="ECO:0007669"/>
    <property type="project" value="InterPro"/>
</dbReference>
<dbReference type="EMBL" id="PQIB02000015">
    <property type="protein sequence ID" value="RLM66659.1"/>
    <property type="molecule type" value="Genomic_DNA"/>
</dbReference>
<evidence type="ECO:0000259" key="7">
    <source>
        <dbReference type="Pfam" id="PF06955"/>
    </source>
</evidence>
<keyword evidence="2" id="KW-0808">Transferase</keyword>
<dbReference type="InterPro" id="IPR010713">
    <property type="entry name" value="XET_C"/>
</dbReference>
<comment type="catalytic activity">
    <reaction evidence="5">
        <text>breaks a beta-(1-&gt;4) bond in the backbone of a xyloglucan and transfers the xyloglucanyl segment on to O-4 of the non-reducing terminal glucose residue of an acceptor, which can be a xyloglucan or an oligosaccharide of xyloglucan.</text>
        <dbReference type="EC" id="2.4.1.207"/>
    </reaction>
</comment>
<evidence type="ECO:0000259" key="6">
    <source>
        <dbReference type="Pfam" id="PF00722"/>
    </source>
</evidence>
<evidence type="ECO:0000313" key="9">
    <source>
        <dbReference type="Proteomes" id="UP000275267"/>
    </source>
</evidence>
<evidence type="ECO:0000256" key="4">
    <source>
        <dbReference type="ARBA" id="ARBA00023295"/>
    </source>
</evidence>
<dbReference type="GO" id="GO:0048046">
    <property type="term" value="C:apoplast"/>
    <property type="evidence" value="ECO:0007669"/>
    <property type="project" value="InterPro"/>
</dbReference>
<comment type="caution">
    <text evidence="8">The sequence shown here is derived from an EMBL/GenBank/DDBJ whole genome shotgun (WGS) entry which is preliminary data.</text>
</comment>
<gene>
    <name evidence="8" type="ORF">C2845_PM16G19200</name>
</gene>
<dbReference type="PANTHER" id="PTHR31062">
    <property type="entry name" value="XYLOGLUCAN ENDOTRANSGLUCOSYLASE/HYDROLASE PROTEIN 8-RELATED"/>
    <property type="match status" value="1"/>
</dbReference>
<evidence type="ECO:0000256" key="1">
    <source>
        <dbReference type="ARBA" id="ARBA00012152"/>
    </source>
</evidence>
<feature type="domain" description="GH16" evidence="6">
    <location>
        <begin position="15"/>
        <end position="66"/>
    </location>
</feature>
<proteinExistence type="predicted"/>
<sequence length="138" mass="15113">MAIGQARRAKKMSKDWSVGGVPVRVFRNHEPAGAPYLGGQAMRAHGSLWNGESWATQGGRVKTNWSAASYGEYAATACVVPAPDASSSPGDAEGAWMDRQLGPEGVAWARENYMIYDYRDDRWRFPQGPPAECNLDHL</sequence>
<keyword evidence="3" id="KW-0378">Hydrolase</keyword>
<evidence type="ECO:0000256" key="3">
    <source>
        <dbReference type="ARBA" id="ARBA00022801"/>
    </source>
</evidence>
<dbReference type="Pfam" id="PF00722">
    <property type="entry name" value="Glyco_hydro_16"/>
    <property type="match status" value="1"/>
</dbReference>
<dbReference type="InterPro" id="IPR000757">
    <property type="entry name" value="Beta-glucanase-like"/>
</dbReference>
<evidence type="ECO:0000256" key="5">
    <source>
        <dbReference type="ARBA" id="ARBA00034022"/>
    </source>
</evidence>
<name>A0A3L6Q1I7_PANMI</name>
<dbReference type="GO" id="GO:0016762">
    <property type="term" value="F:xyloglucan:xyloglucosyl transferase activity"/>
    <property type="evidence" value="ECO:0007669"/>
    <property type="project" value="UniProtKB-EC"/>
</dbReference>
<evidence type="ECO:0000256" key="2">
    <source>
        <dbReference type="ARBA" id="ARBA00022679"/>
    </source>
</evidence>
<dbReference type="STRING" id="4540.A0A3L6Q1I7"/>
<dbReference type="Proteomes" id="UP000275267">
    <property type="component" value="Unassembled WGS sequence"/>
</dbReference>
<dbReference type="InterPro" id="IPR044791">
    <property type="entry name" value="Beta-glucanase/XTH"/>
</dbReference>
<dbReference type="OrthoDB" id="4781at2759"/>
<dbReference type="EC" id="2.4.1.207" evidence="1"/>
<dbReference type="SUPFAM" id="SSF49899">
    <property type="entry name" value="Concanavalin A-like lectins/glucanases"/>
    <property type="match status" value="1"/>
</dbReference>
<accession>A0A3L6Q1I7</accession>
<dbReference type="Pfam" id="PF06955">
    <property type="entry name" value="XET_C"/>
    <property type="match status" value="1"/>
</dbReference>
<organism evidence="8 9">
    <name type="scientific">Panicum miliaceum</name>
    <name type="common">Proso millet</name>
    <name type="synonym">Broomcorn millet</name>
    <dbReference type="NCBI Taxonomy" id="4540"/>
    <lineage>
        <taxon>Eukaryota</taxon>
        <taxon>Viridiplantae</taxon>
        <taxon>Streptophyta</taxon>
        <taxon>Embryophyta</taxon>
        <taxon>Tracheophyta</taxon>
        <taxon>Spermatophyta</taxon>
        <taxon>Magnoliopsida</taxon>
        <taxon>Liliopsida</taxon>
        <taxon>Poales</taxon>
        <taxon>Poaceae</taxon>
        <taxon>PACMAD clade</taxon>
        <taxon>Panicoideae</taxon>
        <taxon>Panicodae</taxon>
        <taxon>Paniceae</taxon>
        <taxon>Panicinae</taxon>
        <taxon>Panicum</taxon>
        <taxon>Panicum sect. Panicum</taxon>
    </lineage>
</organism>
<keyword evidence="4" id="KW-0326">Glycosidase</keyword>
<evidence type="ECO:0000313" key="8">
    <source>
        <dbReference type="EMBL" id="RLM66659.1"/>
    </source>
</evidence>
<reference evidence="9" key="1">
    <citation type="journal article" date="2019" name="Nat. Commun.">
        <title>The genome of broomcorn millet.</title>
        <authorList>
            <person name="Zou C."/>
            <person name="Miki D."/>
            <person name="Li D."/>
            <person name="Tang Q."/>
            <person name="Xiao L."/>
            <person name="Rajput S."/>
            <person name="Deng P."/>
            <person name="Jia W."/>
            <person name="Huang R."/>
            <person name="Zhang M."/>
            <person name="Sun Y."/>
            <person name="Hu J."/>
            <person name="Fu X."/>
            <person name="Schnable P.S."/>
            <person name="Li F."/>
            <person name="Zhang H."/>
            <person name="Feng B."/>
            <person name="Zhu X."/>
            <person name="Liu R."/>
            <person name="Schnable J.C."/>
            <person name="Zhu J.-K."/>
            <person name="Zhang H."/>
        </authorList>
    </citation>
    <scope>NUCLEOTIDE SEQUENCE [LARGE SCALE GENOMIC DNA]</scope>
</reference>
<dbReference type="GO" id="GO:0004553">
    <property type="term" value="F:hydrolase activity, hydrolyzing O-glycosyl compounds"/>
    <property type="evidence" value="ECO:0007669"/>
    <property type="project" value="InterPro"/>
</dbReference>
<keyword evidence="9" id="KW-1185">Reference proteome</keyword>
<feature type="domain" description="Xyloglucan endo-transglycosylase C-terminal" evidence="7">
    <location>
        <begin position="95"/>
        <end position="133"/>
    </location>
</feature>
<dbReference type="InterPro" id="IPR013320">
    <property type="entry name" value="ConA-like_dom_sf"/>
</dbReference>